<dbReference type="GO" id="GO:0006281">
    <property type="term" value="P:DNA repair"/>
    <property type="evidence" value="ECO:0007669"/>
    <property type="project" value="TreeGrafter"/>
</dbReference>
<dbReference type="SUPFAM" id="SSF56712">
    <property type="entry name" value="Prokaryotic type I DNA topoisomerase"/>
    <property type="match status" value="1"/>
</dbReference>
<evidence type="ECO:0000256" key="6">
    <source>
        <dbReference type="ARBA" id="ARBA00023235"/>
    </source>
</evidence>
<evidence type="ECO:0000259" key="10">
    <source>
        <dbReference type="PROSITE" id="PS52039"/>
    </source>
</evidence>
<dbReference type="PANTHER" id="PTHR11390">
    <property type="entry name" value="PROKARYOTIC DNA TOPOISOMERASE"/>
    <property type="match status" value="1"/>
</dbReference>
<evidence type="ECO:0000256" key="8">
    <source>
        <dbReference type="SAM" id="MobiDB-lite"/>
    </source>
</evidence>
<keyword evidence="4 7" id="KW-0799">Topoisomerase</keyword>
<dbReference type="GO" id="GO:0005634">
    <property type="term" value="C:nucleus"/>
    <property type="evidence" value="ECO:0007669"/>
    <property type="project" value="TreeGrafter"/>
</dbReference>
<dbReference type="Gene3D" id="3.40.50.140">
    <property type="match status" value="1"/>
</dbReference>
<dbReference type="Gene3D" id="1.10.290.10">
    <property type="entry name" value="Topoisomerase I, domain 4"/>
    <property type="match status" value="1"/>
</dbReference>
<dbReference type="EC" id="5.6.2.1" evidence="3 7"/>
<dbReference type="PANTHER" id="PTHR11390:SF21">
    <property type="entry name" value="DNA TOPOISOMERASE 3-ALPHA"/>
    <property type="match status" value="1"/>
</dbReference>
<dbReference type="AlphaFoldDB" id="A0A0D7AMB2"/>
<keyword evidence="6 7" id="KW-0413">Isomerase</keyword>
<dbReference type="PROSITE" id="PS00396">
    <property type="entry name" value="TOPO_IA_1"/>
    <property type="match status" value="1"/>
</dbReference>
<evidence type="ECO:0000313" key="11">
    <source>
        <dbReference type="EMBL" id="KIY52889.1"/>
    </source>
</evidence>
<name>A0A0D7AMB2_9AGAR</name>
<dbReference type="SMART" id="SM00493">
    <property type="entry name" value="TOPRIM"/>
    <property type="match status" value="1"/>
</dbReference>
<dbReference type="InterPro" id="IPR013497">
    <property type="entry name" value="Topo_IA_cen"/>
</dbReference>
<feature type="domain" description="Topo IA-type catalytic" evidence="10">
    <location>
        <begin position="162"/>
        <end position="592"/>
    </location>
</feature>
<dbReference type="GO" id="GO:0031422">
    <property type="term" value="C:RecQ family helicase-topoisomerase III complex"/>
    <property type="evidence" value="ECO:0007669"/>
    <property type="project" value="TreeGrafter"/>
</dbReference>
<dbReference type="FunFam" id="1.10.290.10:FF:000001">
    <property type="entry name" value="DNA topoisomerase"/>
    <property type="match status" value="1"/>
</dbReference>
<dbReference type="InterPro" id="IPR013824">
    <property type="entry name" value="Topo_IA_cen_sub1"/>
</dbReference>
<dbReference type="InterPro" id="IPR003601">
    <property type="entry name" value="Topo_IA_2"/>
</dbReference>
<evidence type="ECO:0000259" key="9">
    <source>
        <dbReference type="PROSITE" id="PS50880"/>
    </source>
</evidence>
<evidence type="ECO:0000256" key="4">
    <source>
        <dbReference type="ARBA" id="ARBA00023029"/>
    </source>
</evidence>
<dbReference type="Gene3D" id="1.10.460.10">
    <property type="entry name" value="Topoisomerase I, domain 2"/>
    <property type="match status" value="1"/>
</dbReference>
<dbReference type="SMART" id="SM00436">
    <property type="entry name" value="TOP1Bc"/>
    <property type="match status" value="1"/>
</dbReference>
<evidence type="ECO:0000256" key="3">
    <source>
        <dbReference type="ARBA" id="ARBA00012891"/>
    </source>
</evidence>
<dbReference type="CDD" id="cd03362">
    <property type="entry name" value="TOPRIM_TopoIA_TopoIII"/>
    <property type="match status" value="1"/>
</dbReference>
<keyword evidence="12" id="KW-1185">Reference proteome</keyword>
<protein>
    <recommendedName>
        <fullName evidence="3 7">DNA topoisomerase</fullName>
        <ecNumber evidence="3 7">5.6.2.1</ecNumber>
    </recommendedName>
</protein>
<feature type="domain" description="Toprim" evidence="9">
    <location>
        <begin position="2"/>
        <end position="144"/>
    </location>
</feature>
<comment type="similarity">
    <text evidence="2 7">Belongs to the type IA topoisomerase family.</text>
</comment>
<organism evidence="11 12">
    <name type="scientific">Fistulina hepatica ATCC 64428</name>
    <dbReference type="NCBI Taxonomy" id="1128425"/>
    <lineage>
        <taxon>Eukaryota</taxon>
        <taxon>Fungi</taxon>
        <taxon>Dikarya</taxon>
        <taxon>Basidiomycota</taxon>
        <taxon>Agaricomycotina</taxon>
        <taxon>Agaricomycetes</taxon>
        <taxon>Agaricomycetidae</taxon>
        <taxon>Agaricales</taxon>
        <taxon>Fistulinaceae</taxon>
        <taxon>Fistulina</taxon>
    </lineage>
</organism>
<evidence type="ECO:0000256" key="7">
    <source>
        <dbReference type="RuleBase" id="RU362092"/>
    </source>
</evidence>
<comment type="function">
    <text evidence="7">Introduces a single-strand break via transesterification at a target site in duplex DNA. Releases the supercoiling and torsional tension of DNA introduced during the DNA replication and transcription by transiently cleaving and rejoining one strand of the DNA duplex. The scissile phosphodiester is attacked by the catalytic tyrosine of the enzyme, resulting in the formation of a DNA-(5'-phosphotyrosyl)-enzyme intermediate and the expulsion of a 3'-OH DNA strand.</text>
</comment>
<feature type="region of interest" description="Disordered" evidence="8">
    <location>
        <begin position="369"/>
        <end position="392"/>
    </location>
</feature>
<dbReference type="Gene3D" id="2.70.20.10">
    <property type="entry name" value="Topoisomerase I, domain 3"/>
    <property type="match status" value="1"/>
</dbReference>
<dbReference type="OrthoDB" id="430051at2759"/>
<gene>
    <name evidence="11" type="ORF">FISHEDRAFT_34276</name>
</gene>
<evidence type="ECO:0000256" key="2">
    <source>
        <dbReference type="ARBA" id="ARBA00009446"/>
    </source>
</evidence>
<evidence type="ECO:0000256" key="1">
    <source>
        <dbReference type="ARBA" id="ARBA00000213"/>
    </source>
</evidence>
<dbReference type="InterPro" id="IPR013825">
    <property type="entry name" value="Topo_IA_cen_sub2"/>
</dbReference>
<evidence type="ECO:0000256" key="5">
    <source>
        <dbReference type="ARBA" id="ARBA00023125"/>
    </source>
</evidence>
<dbReference type="InterPro" id="IPR034144">
    <property type="entry name" value="TOPRIM_TopoIII"/>
</dbReference>
<dbReference type="Pfam" id="PF01751">
    <property type="entry name" value="Toprim"/>
    <property type="match status" value="1"/>
</dbReference>
<dbReference type="SMART" id="SM00437">
    <property type="entry name" value="TOP1Ac"/>
    <property type="match status" value="1"/>
</dbReference>
<keyword evidence="5 7" id="KW-0238">DNA-binding</keyword>
<dbReference type="FunFam" id="3.40.50.140:FF:000005">
    <property type="entry name" value="DNA topoisomerase"/>
    <property type="match status" value="1"/>
</dbReference>
<evidence type="ECO:0000313" key="12">
    <source>
        <dbReference type="Proteomes" id="UP000054144"/>
    </source>
</evidence>
<dbReference type="GO" id="GO:0006265">
    <property type="term" value="P:DNA topological change"/>
    <property type="evidence" value="ECO:0007669"/>
    <property type="project" value="InterPro"/>
</dbReference>
<dbReference type="InterPro" id="IPR023405">
    <property type="entry name" value="Topo_IA_core_domain"/>
</dbReference>
<dbReference type="PROSITE" id="PS50880">
    <property type="entry name" value="TOPRIM"/>
    <property type="match status" value="1"/>
</dbReference>
<feature type="compositionally biased region" description="Gly residues" evidence="8">
    <location>
        <begin position="612"/>
        <end position="664"/>
    </location>
</feature>
<dbReference type="CDD" id="cd00186">
    <property type="entry name" value="TOP1Ac"/>
    <property type="match status" value="1"/>
</dbReference>
<feature type="region of interest" description="Disordered" evidence="8">
    <location>
        <begin position="612"/>
        <end position="714"/>
    </location>
</feature>
<dbReference type="PROSITE" id="PS52039">
    <property type="entry name" value="TOPO_IA_2"/>
    <property type="match status" value="1"/>
</dbReference>
<dbReference type="GO" id="GO:0003677">
    <property type="term" value="F:DNA binding"/>
    <property type="evidence" value="ECO:0007669"/>
    <property type="project" value="UniProtKB-KW"/>
</dbReference>
<dbReference type="InterPro" id="IPR013826">
    <property type="entry name" value="Topo_IA_cen_sub3"/>
</dbReference>
<dbReference type="PRINTS" id="PR00417">
    <property type="entry name" value="PRTPISMRASEI"/>
</dbReference>
<comment type="catalytic activity">
    <reaction evidence="1 7">
        <text>ATP-independent breakage of single-stranded DNA, followed by passage and rejoining.</text>
        <dbReference type="EC" id="5.6.2.1"/>
    </reaction>
</comment>
<dbReference type="InterPro" id="IPR023406">
    <property type="entry name" value="Topo_IA_AS"/>
</dbReference>
<dbReference type="InterPro" id="IPR000380">
    <property type="entry name" value="Topo_IA"/>
</dbReference>
<accession>A0A0D7AMB2</accession>
<dbReference type="GO" id="GO:0006310">
    <property type="term" value="P:DNA recombination"/>
    <property type="evidence" value="ECO:0007669"/>
    <property type="project" value="TreeGrafter"/>
</dbReference>
<proteinExistence type="inferred from homology"/>
<dbReference type="InterPro" id="IPR003602">
    <property type="entry name" value="Topo_IA_DNA-bd_dom"/>
</dbReference>
<dbReference type="InterPro" id="IPR006171">
    <property type="entry name" value="TOPRIM_dom"/>
</dbReference>
<dbReference type="EMBL" id="KN881629">
    <property type="protein sequence ID" value="KIY52889.1"/>
    <property type="molecule type" value="Genomic_DNA"/>
</dbReference>
<dbReference type="Pfam" id="PF01131">
    <property type="entry name" value="Topoisom_bac"/>
    <property type="match status" value="1"/>
</dbReference>
<sequence length="714" mass="79279">MHVLCVAEKPSIAKSISQILSGGHFQNNAGRSKFNRNFEFDYPQTRSTFTVTSVSGHLTEQDFDEAHRKWSSCSPIDLFDAPIEVVTTKNSKDIERNLIEQARRAAVLMIWTDCDREGEHIGSEIVKACRKGNRNIRVQRARFSAIIPQQIHHAAQYPIELDQAQVDAVDARIQLDLRIGSAFTRLQTLSLQGRFPQLEREDMKSSVISYGPCQFPTLGFVVARWKQVESFVPETFWHIYLALTREIEETRFTWRRNHLFDQDVALAIYEYVLTNSAARVNKVSNKSTKKWKPLPLTTVELQKAGSRLLKMTPKKVLDIAEKLYQGGSVSYPRTETDQFDPDFQLMPLIEKQEADQRWGAFATHLRTGGGFSPPRKGKNNDKAHPPIHPTAYAGNLTGDEKRVYEFITRRFLACCSKDAEGWQTTVDVVCGGEEFYATGLVVLEKNYLEVYIYDKWVGHVVPEFQEGEVFHPSVCELREGRTTAPTLLTEADLVTLMDKNGIGTDATIAQHIQTIVDRGYVIENKEGATRYLRPSDLGMALVEGYDKIGLETSVSKPHLRRETERRMVQVCQGTKTKVEMLAQTIEQYRAMFIISKREFGKVIDCVGRYMGGNGGPGRRPGRPGGNPGGGGGGGGGGGNGGGGGGGDRNGGTGRGTVGGRGRGGASARPHGDRLNRNPSPPPSDDYNDGLSRARGRGRPRKSTEHSDDDDSTLD</sequence>
<dbReference type="GO" id="GO:0003917">
    <property type="term" value="F:DNA topoisomerase type I (single strand cut, ATP-independent) activity"/>
    <property type="evidence" value="ECO:0007669"/>
    <property type="project" value="UniProtKB-EC"/>
</dbReference>
<reference evidence="11 12" key="1">
    <citation type="journal article" date="2015" name="Fungal Genet. Biol.">
        <title>Evolution of novel wood decay mechanisms in Agaricales revealed by the genome sequences of Fistulina hepatica and Cylindrobasidium torrendii.</title>
        <authorList>
            <person name="Floudas D."/>
            <person name="Held B.W."/>
            <person name="Riley R."/>
            <person name="Nagy L.G."/>
            <person name="Koehler G."/>
            <person name="Ransdell A.S."/>
            <person name="Younus H."/>
            <person name="Chow J."/>
            <person name="Chiniquy J."/>
            <person name="Lipzen A."/>
            <person name="Tritt A."/>
            <person name="Sun H."/>
            <person name="Haridas S."/>
            <person name="LaButti K."/>
            <person name="Ohm R.A."/>
            <person name="Kues U."/>
            <person name="Blanchette R.A."/>
            <person name="Grigoriev I.V."/>
            <person name="Minto R.E."/>
            <person name="Hibbett D.S."/>
        </authorList>
    </citation>
    <scope>NUCLEOTIDE SEQUENCE [LARGE SCALE GENOMIC DNA]</scope>
    <source>
        <strain evidence="11 12">ATCC 64428</strain>
    </source>
</reference>
<dbReference type="Proteomes" id="UP000054144">
    <property type="component" value="Unassembled WGS sequence"/>
</dbReference>